<evidence type="ECO:0000256" key="7">
    <source>
        <dbReference type="ARBA" id="ARBA00025246"/>
    </source>
</evidence>
<name>A0ABU7UWN8_9CLOT</name>
<dbReference type="NCBIfam" id="NF008936">
    <property type="entry name" value="PRK12292.1-3"/>
    <property type="match status" value="1"/>
</dbReference>
<comment type="miscellaneous">
    <text evidence="8">This function is generally fulfilled by the C-terminal part of HisG, which is missing in some bacteria such as this one.</text>
</comment>
<dbReference type="PROSITE" id="PS50862">
    <property type="entry name" value="AA_TRNA_LIGASE_II"/>
    <property type="match status" value="1"/>
</dbReference>
<evidence type="ECO:0000256" key="5">
    <source>
        <dbReference type="ARBA" id="ARBA00022490"/>
    </source>
</evidence>
<organism evidence="10 11">
    <name type="scientific">Clostridium frigoriphilum</name>
    <dbReference type="NCBI Taxonomy" id="443253"/>
    <lineage>
        <taxon>Bacteria</taxon>
        <taxon>Bacillati</taxon>
        <taxon>Bacillota</taxon>
        <taxon>Clostridia</taxon>
        <taxon>Eubacteriales</taxon>
        <taxon>Clostridiaceae</taxon>
        <taxon>Clostridium</taxon>
    </lineage>
</organism>
<dbReference type="RefSeq" id="WP_216255543.1">
    <property type="nucleotide sequence ID" value="NZ_JAZHFS010000042.1"/>
</dbReference>
<evidence type="ECO:0000256" key="4">
    <source>
        <dbReference type="ARBA" id="ARBA00020397"/>
    </source>
</evidence>
<dbReference type="Proteomes" id="UP001498469">
    <property type="component" value="Unassembled WGS sequence"/>
</dbReference>
<feature type="domain" description="Aminoacyl-transfer RNA synthetases class-II family profile" evidence="9">
    <location>
        <begin position="25"/>
        <end position="267"/>
    </location>
</feature>
<keyword evidence="5 8" id="KW-0963">Cytoplasm</keyword>
<dbReference type="PANTHER" id="PTHR43707">
    <property type="entry name" value="HISTIDYL-TRNA SYNTHETASE"/>
    <property type="match status" value="1"/>
</dbReference>
<keyword evidence="6 8" id="KW-0028">Amino-acid biosynthesis</keyword>
<dbReference type="GO" id="GO:0016757">
    <property type="term" value="F:glycosyltransferase activity"/>
    <property type="evidence" value="ECO:0007669"/>
    <property type="project" value="UniProtKB-KW"/>
</dbReference>
<comment type="similarity">
    <text evidence="3 8">Belongs to the class-II aminoacyl-tRNA synthetase family. HisZ subfamily.</text>
</comment>
<sequence>MNNWKRHIPEGSRDILFEDCTNKIKIIDTLRNLYISTGYLEVISPTLEFYDVFQGDDVSIEQEKMYKLFDNAGRILVLRPDMTMPIARIAATKLRDSVYPLRICYSGNIFRINEDWNGKVSEMTQSGIEIIGSESPKADAEVIITAISALLAIGVKKFELEIGQAEFFKGLIEDIDLDYEEMERLRGLVENKNFGALREFIDDKEAKFGIENVEALKKLPELFGGIEILCAARMLTQNRTALAALDTIEKIYERIVSVGFGEYISIDLGMVQHIDYYTGITFRGYSSEVGTTIISGGRYDNLISKFGASMPAVGFAIDVDNIQSVLSKQGNDNEKGNEKFMIYFENTLAACAYKFAEQIRVKGLSTELSLFEEKEKTLTYAQIKGIDKMICILEENKIELIDTISKKSFKTSTEKFINGLDMYINILGE</sequence>
<protein>
    <recommendedName>
        <fullName evidence="4 8">ATP phosphoribosyltransferase regulatory subunit</fullName>
    </recommendedName>
</protein>
<evidence type="ECO:0000256" key="2">
    <source>
        <dbReference type="ARBA" id="ARBA00004667"/>
    </source>
</evidence>
<evidence type="ECO:0000256" key="3">
    <source>
        <dbReference type="ARBA" id="ARBA00005539"/>
    </source>
</evidence>
<evidence type="ECO:0000259" key="9">
    <source>
        <dbReference type="PROSITE" id="PS50862"/>
    </source>
</evidence>
<evidence type="ECO:0000256" key="1">
    <source>
        <dbReference type="ARBA" id="ARBA00004496"/>
    </source>
</evidence>
<keyword evidence="11" id="KW-1185">Reference proteome</keyword>
<evidence type="ECO:0000256" key="8">
    <source>
        <dbReference type="HAMAP-Rule" id="MF_00125"/>
    </source>
</evidence>
<keyword evidence="10" id="KW-0328">Glycosyltransferase</keyword>
<dbReference type="PANTHER" id="PTHR43707:SF6">
    <property type="entry name" value="ATP PHOSPHORIBOSYLTRANSFERASE REGULATORY SUBUNIT"/>
    <property type="match status" value="1"/>
</dbReference>
<dbReference type="InterPro" id="IPR004516">
    <property type="entry name" value="HisRS/HisZ"/>
</dbReference>
<reference evidence="10 11" key="1">
    <citation type="submission" date="2023-11" db="EMBL/GenBank/DDBJ databases">
        <title>Draft genome sequence of a psychrophilic Clostridium strain from permafrost water brine.</title>
        <authorList>
            <person name="Shcherbakova V.A."/>
            <person name="Trubitsyn V.E."/>
            <person name="Zakharyuk A.G."/>
        </authorList>
    </citation>
    <scope>NUCLEOTIDE SEQUENCE [LARGE SCALE GENOMIC DNA]</scope>
    <source>
        <strain evidence="10 11">14F</strain>
    </source>
</reference>
<keyword evidence="10" id="KW-0808">Transferase</keyword>
<gene>
    <name evidence="8" type="primary">hisZ</name>
    <name evidence="10" type="ORF">SJI18_23195</name>
</gene>
<dbReference type="InterPro" id="IPR006195">
    <property type="entry name" value="aa-tRNA-synth_II"/>
</dbReference>
<dbReference type="InterPro" id="IPR041715">
    <property type="entry name" value="HisRS-like_core"/>
</dbReference>
<evidence type="ECO:0000256" key="6">
    <source>
        <dbReference type="ARBA" id="ARBA00022605"/>
    </source>
</evidence>
<comment type="pathway">
    <text evidence="2 8">Amino-acid biosynthesis; L-histidine biosynthesis; L-histidine from 5-phospho-alpha-D-ribose 1-diphosphate: step 1/9.</text>
</comment>
<dbReference type="InterPro" id="IPR004517">
    <property type="entry name" value="HisZ"/>
</dbReference>
<comment type="function">
    <text evidence="7 8">Required for the first step of histidine biosynthesis. May allow the feedback regulation of ATP phosphoribosyltransferase activity by histidine.</text>
</comment>
<dbReference type="HAMAP" id="MF_00125">
    <property type="entry name" value="HisZ"/>
    <property type="match status" value="1"/>
</dbReference>
<dbReference type="PIRSF" id="PIRSF001549">
    <property type="entry name" value="His-tRNA_synth"/>
    <property type="match status" value="1"/>
</dbReference>
<comment type="subcellular location">
    <subcellularLocation>
        <location evidence="1 8">Cytoplasm</location>
    </subcellularLocation>
</comment>
<comment type="caution">
    <text evidence="10">The sequence shown here is derived from an EMBL/GenBank/DDBJ whole genome shotgun (WGS) entry which is preliminary data.</text>
</comment>
<dbReference type="Pfam" id="PF13393">
    <property type="entry name" value="tRNA-synt_His"/>
    <property type="match status" value="1"/>
</dbReference>
<evidence type="ECO:0000313" key="10">
    <source>
        <dbReference type="EMBL" id="MEF2115189.1"/>
    </source>
</evidence>
<proteinExistence type="inferred from homology"/>
<dbReference type="NCBIfam" id="TIGR00443">
    <property type="entry name" value="hisZ_biosyn_reg"/>
    <property type="match status" value="1"/>
</dbReference>
<comment type="subunit">
    <text evidence="8">Heteromultimer composed of HisG and HisZ subunits.</text>
</comment>
<accession>A0ABU7UWN8</accession>
<dbReference type="CDD" id="cd00773">
    <property type="entry name" value="HisRS-like_core"/>
    <property type="match status" value="1"/>
</dbReference>
<evidence type="ECO:0000313" key="11">
    <source>
        <dbReference type="Proteomes" id="UP001498469"/>
    </source>
</evidence>
<keyword evidence="8" id="KW-0368">Histidine biosynthesis</keyword>
<dbReference type="EMBL" id="JAZHFS010000042">
    <property type="protein sequence ID" value="MEF2115189.1"/>
    <property type="molecule type" value="Genomic_DNA"/>
</dbReference>